<organism evidence="1 2">
    <name type="scientific">Coniosporium tulheliwenetii</name>
    <dbReference type="NCBI Taxonomy" id="3383036"/>
    <lineage>
        <taxon>Eukaryota</taxon>
        <taxon>Fungi</taxon>
        <taxon>Dikarya</taxon>
        <taxon>Ascomycota</taxon>
        <taxon>Pezizomycotina</taxon>
        <taxon>Dothideomycetes</taxon>
        <taxon>Dothideomycetes incertae sedis</taxon>
        <taxon>Coniosporium</taxon>
    </lineage>
</organism>
<evidence type="ECO:0000313" key="1">
    <source>
        <dbReference type="EMBL" id="KAJ9647337.1"/>
    </source>
</evidence>
<dbReference type="EMBL" id="JAPDRP010000005">
    <property type="protein sequence ID" value="KAJ9647337.1"/>
    <property type="molecule type" value="Genomic_DNA"/>
</dbReference>
<accession>A0ACC2ZIN5</accession>
<protein>
    <submittedName>
        <fullName evidence="1">Uncharacterized protein</fullName>
    </submittedName>
</protein>
<evidence type="ECO:0000313" key="2">
    <source>
        <dbReference type="Proteomes" id="UP001172680"/>
    </source>
</evidence>
<keyword evidence="2" id="KW-1185">Reference proteome</keyword>
<name>A0ACC2ZIN5_9PEZI</name>
<sequence length="373" mass="41531">MDRALSMTFGRPAMITSQAAATVPRPVNLDELLEQPDPIRHSSAGPLSDLNFFIETLKLYEILNEILLALYTPASPGPPEDTYDFYFGTSSVGIGNSIFELERKLLRWNQDLPIHLRHEPGSTKHEIHIRQTNILRLRYLHIRMLLFRPTLSLFCTHNQDDPMAREDSMPRRLALQCSIMCIKAALEVVDLVRSNMSSVSTYYNGLPAWWYCIFYVYTAATVLVAARLRPEIAVEVADAELISHLQTAIGLLEQFKIFSQNAQKCATALTILSEKVEQQRASQTTARANVASESHPMGMNPLEGINASLPGHNIATPGIGQLAAPEVDLNAVPLLSLGSHDHPVAGMFDDMDFGFDISDMSWLNSVPSHLYNT</sequence>
<reference evidence="1" key="1">
    <citation type="submission" date="2022-10" db="EMBL/GenBank/DDBJ databases">
        <title>Culturing micro-colonial fungi from biological soil crusts in the Mojave desert and describing Neophaeococcomyces mojavensis, and introducing the new genera and species Taxawa tesnikishii.</title>
        <authorList>
            <person name="Kurbessoian T."/>
            <person name="Stajich J.E."/>
        </authorList>
    </citation>
    <scope>NUCLEOTIDE SEQUENCE</scope>
    <source>
        <strain evidence="1">JES_115</strain>
    </source>
</reference>
<comment type="caution">
    <text evidence="1">The sequence shown here is derived from an EMBL/GenBank/DDBJ whole genome shotgun (WGS) entry which is preliminary data.</text>
</comment>
<gene>
    <name evidence="1" type="ORF">H2199_002325</name>
</gene>
<proteinExistence type="predicted"/>
<dbReference type="Proteomes" id="UP001172680">
    <property type="component" value="Unassembled WGS sequence"/>
</dbReference>